<sequence length="275" mass="30163">MREDVRSTRMFRRGFSLILAIGITGCGLSKYEERLAASSDFNSYMQRVDANLASTIWERADLGIKMRLPLPFEAPMSPPPMITDQDGNPTYGPDDRQPSRLGVALPGIVEAWKADLPGEGGAMTEARIYVLSNHSRFRKVEGAFAEAPNEFLNDVEAALELAFNVTLPEGEANSHVDNLRYRYTVPPPQSDSTKYVAKKDFVAVRFVSDQPVQAQLYELSSGDIQVAVVIVGPTSFTPRFRQRLEMALQTLQVRPGTGESAAKESGGRTGGVSGF</sequence>
<dbReference type="OrthoDB" id="271260at2"/>
<evidence type="ECO:0008006" key="4">
    <source>
        <dbReference type="Google" id="ProtNLM"/>
    </source>
</evidence>
<keyword evidence="3" id="KW-1185">Reference proteome</keyword>
<evidence type="ECO:0000313" key="3">
    <source>
        <dbReference type="Proteomes" id="UP000317243"/>
    </source>
</evidence>
<evidence type="ECO:0000256" key="1">
    <source>
        <dbReference type="SAM" id="MobiDB-lite"/>
    </source>
</evidence>
<feature type="region of interest" description="Disordered" evidence="1">
    <location>
        <begin position="77"/>
        <end position="97"/>
    </location>
</feature>
<name>A0A5C5VSN6_9PLAN</name>
<gene>
    <name evidence="2" type="ORF">KOR42_47410</name>
</gene>
<dbReference type="EMBL" id="SIHI01000042">
    <property type="protein sequence ID" value="TWT41646.1"/>
    <property type="molecule type" value="Genomic_DNA"/>
</dbReference>
<comment type="caution">
    <text evidence="2">The sequence shown here is derived from an EMBL/GenBank/DDBJ whole genome shotgun (WGS) entry which is preliminary data.</text>
</comment>
<dbReference type="RefSeq" id="WP_146512071.1">
    <property type="nucleotide sequence ID" value="NZ_SIHI01000042.1"/>
</dbReference>
<reference evidence="2 3" key="1">
    <citation type="submission" date="2019-02" db="EMBL/GenBank/DDBJ databases">
        <title>Deep-cultivation of Planctomycetes and their phenomic and genomic characterization uncovers novel biology.</title>
        <authorList>
            <person name="Wiegand S."/>
            <person name="Jogler M."/>
            <person name="Boedeker C."/>
            <person name="Pinto D."/>
            <person name="Vollmers J."/>
            <person name="Rivas-Marin E."/>
            <person name="Kohn T."/>
            <person name="Peeters S.H."/>
            <person name="Heuer A."/>
            <person name="Rast P."/>
            <person name="Oberbeckmann S."/>
            <person name="Bunk B."/>
            <person name="Jeske O."/>
            <person name="Meyerdierks A."/>
            <person name="Storesund J.E."/>
            <person name="Kallscheuer N."/>
            <person name="Luecker S."/>
            <person name="Lage O.M."/>
            <person name="Pohl T."/>
            <person name="Merkel B.J."/>
            <person name="Hornburger P."/>
            <person name="Mueller R.-W."/>
            <person name="Bruemmer F."/>
            <person name="Labrenz M."/>
            <person name="Spormann A.M."/>
            <person name="Op Den Camp H."/>
            <person name="Overmann J."/>
            <person name="Amann R."/>
            <person name="Jetten M.S.M."/>
            <person name="Mascher T."/>
            <person name="Medema M.H."/>
            <person name="Devos D.P."/>
            <person name="Kaster A.-K."/>
            <person name="Ovreas L."/>
            <person name="Rohde M."/>
            <person name="Galperin M.Y."/>
            <person name="Jogler C."/>
        </authorList>
    </citation>
    <scope>NUCLEOTIDE SEQUENCE [LARGE SCALE GENOMIC DNA]</scope>
    <source>
        <strain evidence="2 3">KOR42</strain>
    </source>
</reference>
<proteinExistence type="predicted"/>
<organism evidence="2 3">
    <name type="scientific">Thalassoglobus neptunius</name>
    <dbReference type="NCBI Taxonomy" id="1938619"/>
    <lineage>
        <taxon>Bacteria</taxon>
        <taxon>Pseudomonadati</taxon>
        <taxon>Planctomycetota</taxon>
        <taxon>Planctomycetia</taxon>
        <taxon>Planctomycetales</taxon>
        <taxon>Planctomycetaceae</taxon>
        <taxon>Thalassoglobus</taxon>
    </lineage>
</organism>
<feature type="region of interest" description="Disordered" evidence="1">
    <location>
        <begin position="253"/>
        <end position="275"/>
    </location>
</feature>
<evidence type="ECO:0000313" key="2">
    <source>
        <dbReference type="EMBL" id="TWT41646.1"/>
    </source>
</evidence>
<dbReference type="Proteomes" id="UP000317243">
    <property type="component" value="Unassembled WGS sequence"/>
</dbReference>
<accession>A0A5C5VSN6</accession>
<dbReference type="PROSITE" id="PS51257">
    <property type="entry name" value="PROKAR_LIPOPROTEIN"/>
    <property type="match status" value="1"/>
</dbReference>
<protein>
    <recommendedName>
        <fullName evidence="4">Lipoprotein</fullName>
    </recommendedName>
</protein>
<dbReference type="AlphaFoldDB" id="A0A5C5VSN6"/>